<accession>A0ABX8K2Q5</accession>
<sequence>MAVQERFETIKLMCQHRDTARDTRKPEKANVPASWKLSPQQKAFIDAFAEDEPKKQ</sequence>
<proteinExistence type="predicted"/>
<gene>
    <name evidence="1" type="ORF">KQ929_08935</name>
</gene>
<protein>
    <submittedName>
        <fullName evidence="1">Uncharacterized protein</fullName>
    </submittedName>
</protein>
<dbReference type="Proteomes" id="UP000683497">
    <property type="component" value="Chromosome"/>
</dbReference>
<organism evidence="1 2">
    <name type="scientific">Leclercia pneumoniae</name>
    <dbReference type="NCBI Taxonomy" id="2815358"/>
    <lineage>
        <taxon>Bacteria</taxon>
        <taxon>Pseudomonadati</taxon>
        <taxon>Pseudomonadota</taxon>
        <taxon>Gammaproteobacteria</taxon>
        <taxon>Enterobacterales</taxon>
        <taxon>Enterobacteriaceae</taxon>
        <taxon>Leclercia</taxon>
    </lineage>
</organism>
<evidence type="ECO:0000313" key="1">
    <source>
        <dbReference type="EMBL" id="QWW81304.1"/>
    </source>
</evidence>
<dbReference type="RefSeq" id="WP_207291848.1">
    <property type="nucleotide sequence ID" value="NZ_CP071383.1"/>
</dbReference>
<evidence type="ECO:0000313" key="2">
    <source>
        <dbReference type="Proteomes" id="UP000683497"/>
    </source>
</evidence>
<name>A0ABX8K2Q5_9ENTR</name>
<keyword evidence="2" id="KW-1185">Reference proteome</keyword>
<reference evidence="1 2" key="1">
    <citation type="submission" date="2021-06" db="EMBL/GenBank/DDBJ databases">
        <title>Leclercia pneumoniae sp. nov.</title>
        <authorList>
            <person name="Hoenemann M."/>
            <person name="Viehweger A."/>
            <person name="Dietze N."/>
        </authorList>
    </citation>
    <scope>NUCLEOTIDE SEQUENCE [LARGE SCALE GENOMIC DNA]</scope>
    <source>
        <strain evidence="2">49125</strain>
    </source>
</reference>
<dbReference type="EMBL" id="CP076838">
    <property type="protein sequence ID" value="QWW81304.1"/>
    <property type="molecule type" value="Genomic_DNA"/>
</dbReference>